<sequence length="113" mass="13221">MASDGSDQDAKYALSKLLQRGTMAEYEREAFFRARITEARFENENNQAVDTNIGDADVKDKQEVKKMMIKRSKTLKMKKARLLKINKFLRWMMIPTMMILVVHCHLIKGLIRQ</sequence>
<protein>
    <submittedName>
        <fullName evidence="2">Uncharacterized protein</fullName>
    </submittedName>
</protein>
<keyword evidence="1" id="KW-0472">Membrane</keyword>
<evidence type="ECO:0000313" key="2">
    <source>
        <dbReference type="EMBL" id="GEU93061.1"/>
    </source>
</evidence>
<keyword evidence="1" id="KW-1133">Transmembrane helix</keyword>
<proteinExistence type="predicted"/>
<organism evidence="2">
    <name type="scientific">Tanacetum cinerariifolium</name>
    <name type="common">Dalmatian daisy</name>
    <name type="synonym">Chrysanthemum cinerariifolium</name>
    <dbReference type="NCBI Taxonomy" id="118510"/>
    <lineage>
        <taxon>Eukaryota</taxon>
        <taxon>Viridiplantae</taxon>
        <taxon>Streptophyta</taxon>
        <taxon>Embryophyta</taxon>
        <taxon>Tracheophyta</taxon>
        <taxon>Spermatophyta</taxon>
        <taxon>Magnoliopsida</taxon>
        <taxon>eudicotyledons</taxon>
        <taxon>Gunneridae</taxon>
        <taxon>Pentapetalae</taxon>
        <taxon>asterids</taxon>
        <taxon>campanulids</taxon>
        <taxon>Asterales</taxon>
        <taxon>Asteraceae</taxon>
        <taxon>Asteroideae</taxon>
        <taxon>Anthemideae</taxon>
        <taxon>Anthemidinae</taxon>
        <taxon>Tanacetum</taxon>
    </lineage>
</organism>
<dbReference type="EMBL" id="BKCJ010010769">
    <property type="protein sequence ID" value="GEU93061.1"/>
    <property type="molecule type" value="Genomic_DNA"/>
</dbReference>
<name>A0A6L2P3L6_TANCI</name>
<accession>A0A6L2P3L6</accession>
<keyword evidence="1" id="KW-0812">Transmembrane</keyword>
<reference evidence="2" key="1">
    <citation type="journal article" date="2019" name="Sci. Rep.">
        <title>Draft genome of Tanacetum cinerariifolium, the natural source of mosquito coil.</title>
        <authorList>
            <person name="Yamashiro T."/>
            <person name="Shiraishi A."/>
            <person name="Satake H."/>
            <person name="Nakayama K."/>
        </authorList>
    </citation>
    <scope>NUCLEOTIDE SEQUENCE</scope>
</reference>
<comment type="caution">
    <text evidence="2">The sequence shown here is derived from an EMBL/GenBank/DDBJ whole genome shotgun (WGS) entry which is preliminary data.</text>
</comment>
<evidence type="ECO:0000256" key="1">
    <source>
        <dbReference type="SAM" id="Phobius"/>
    </source>
</evidence>
<feature type="transmembrane region" description="Helical" evidence="1">
    <location>
        <begin position="88"/>
        <end position="111"/>
    </location>
</feature>
<dbReference type="AlphaFoldDB" id="A0A6L2P3L6"/>
<gene>
    <name evidence="2" type="ORF">Tci_065039</name>
</gene>